<gene>
    <name evidence="5" type="ORF">BHE90_006061</name>
</gene>
<evidence type="ECO:0000313" key="5">
    <source>
        <dbReference type="EMBL" id="RTE79438.1"/>
    </source>
</evidence>
<dbReference type="PANTHER" id="PTHR43618:SF13">
    <property type="entry name" value="CHAIN DEHYDROGENASE, PUTATIVE (AFU_ORTHOLOGUE AFUA_1G17650)-RELATED"/>
    <property type="match status" value="1"/>
</dbReference>
<reference evidence="5 6" key="1">
    <citation type="submission" date="2017-06" db="EMBL/GenBank/DDBJ databases">
        <title>Comparative genomic analysis of Ambrosia Fusariam Clade fungi.</title>
        <authorList>
            <person name="Stajich J.E."/>
            <person name="Carrillo J."/>
            <person name="Kijimoto T."/>
            <person name="Eskalen A."/>
            <person name="O'Donnell K."/>
            <person name="Kasson M."/>
        </authorList>
    </citation>
    <scope>NUCLEOTIDE SEQUENCE [LARGE SCALE GENOMIC DNA]</scope>
    <source>
        <strain evidence="5 6">UCR1854</strain>
    </source>
</reference>
<sequence length="123" mass="13457">MPLPIKNSVALVTTGPLASDSLWPRNLLGEGPGLPSTTLQTRGEPRKSSASSNNSEPKMVESLVQQTVDVMGKLDIVISNAGWTKFADFYDLNQNVDEAVWDHCFSANVKSHLFLLHAAREHL</sequence>
<dbReference type="Pfam" id="PF00106">
    <property type="entry name" value="adh_short"/>
    <property type="match status" value="1"/>
</dbReference>
<comment type="similarity">
    <text evidence="1">Belongs to the short-chain dehydrogenases/reductases (SDR) family.</text>
</comment>
<evidence type="ECO:0000256" key="2">
    <source>
        <dbReference type="ARBA" id="ARBA00022857"/>
    </source>
</evidence>
<comment type="caution">
    <text evidence="5">The sequence shown here is derived from an EMBL/GenBank/DDBJ whole genome shotgun (WGS) entry which is preliminary data.</text>
</comment>
<organism evidence="5 6">
    <name type="scientific">Fusarium euwallaceae</name>
    <dbReference type="NCBI Taxonomy" id="1147111"/>
    <lineage>
        <taxon>Eukaryota</taxon>
        <taxon>Fungi</taxon>
        <taxon>Dikarya</taxon>
        <taxon>Ascomycota</taxon>
        <taxon>Pezizomycotina</taxon>
        <taxon>Sordariomycetes</taxon>
        <taxon>Hypocreomycetidae</taxon>
        <taxon>Hypocreales</taxon>
        <taxon>Nectriaceae</taxon>
        <taxon>Fusarium</taxon>
        <taxon>Fusarium solani species complex</taxon>
    </lineage>
</organism>
<dbReference type="Proteomes" id="UP000287124">
    <property type="component" value="Unassembled WGS sequence"/>
</dbReference>
<keyword evidence="2" id="KW-0521">NADP</keyword>
<proteinExistence type="inferred from homology"/>
<dbReference type="InterPro" id="IPR002347">
    <property type="entry name" value="SDR_fam"/>
</dbReference>
<evidence type="ECO:0000256" key="1">
    <source>
        <dbReference type="ARBA" id="ARBA00006484"/>
    </source>
</evidence>
<feature type="region of interest" description="Disordered" evidence="4">
    <location>
        <begin position="28"/>
        <end position="59"/>
    </location>
</feature>
<dbReference type="PANTHER" id="PTHR43618">
    <property type="entry name" value="7-ALPHA-HYDROXYSTEROID DEHYDROGENASE"/>
    <property type="match status" value="1"/>
</dbReference>
<evidence type="ECO:0000256" key="4">
    <source>
        <dbReference type="SAM" id="MobiDB-lite"/>
    </source>
</evidence>
<evidence type="ECO:0000256" key="3">
    <source>
        <dbReference type="ARBA" id="ARBA00023002"/>
    </source>
</evidence>
<name>A0A430LUP4_9HYPO</name>
<accession>A0A430LUP4</accession>
<dbReference type="AlphaFoldDB" id="A0A430LUP4"/>
<dbReference type="InterPro" id="IPR036291">
    <property type="entry name" value="NAD(P)-bd_dom_sf"/>
</dbReference>
<dbReference type="SUPFAM" id="SSF51735">
    <property type="entry name" value="NAD(P)-binding Rossmann-fold domains"/>
    <property type="match status" value="1"/>
</dbReference>
<protein>
    <submittedName>
        <fullName evidence="5">Uncharacterized protein</fullName>
    </submittedName>
</protein>
<dbReference type="EMBL" id="MIKF01000074">
    <property type="protein sequence ID" value="RTE79438.1"/>
    <property type="molecule type" value="Genomic_DNA"/>
</dbReference>
<keyword evidence="3" id="KW-0560">Oxidoreductase</keyword>
<dbReference type="Gene3D" id="3.40.50.720">
    <property type="entry name" value="NAD(P)-binding Rossmann-like Domain"/>
    <property type="match status" value="1"/>
</dbReference>
<dbReference type="GO" id="GO:0016491">
    <property type="term" value="F:oxidoreductase activity"/>
    <property type="evidence" value="ECO:0007669"/>
    <property type="project" value="UniProtKB-KW"/>
</dbReference>
<evidence type="ECO:0000313" key="6">
    <source>
        <dbReference type="Proteomes" id="UP000287124"/>
    </source>
</evidence>
<dbReference type="InterPro" id="IPR052178">
    <property type="entry name" value="Sec_Metab_Biosynth_SDR"/>
</dbReference>
<keyword evidence="6" id="KW-1185">Reference proteome</keyword>